<organism evidence="2 3">
    <name type="scientific">Trifolium medium</name>
    <dbReference type="NCBI Taxonomy" id="97028"/>
    <lineage>
        <taxon>Eukaryota</taxon>
        <taxon>Viridiplantae</taxon>
        <taxon>Streptophyta</taxon>
        <taxon>Embryophyta</taxon>
        <taxon>Tracheophyta</taxon>
        <taxon>Spermatophyta</taxon>
        <taxon>Magnoliopsida</taxon>
        <taxon>eudicotyledons</taxon>
        <taxon>Gunneridae</taxon>
        <taxon>Pentapetalae</taxon>
        <taxon>rosids</taxon>
        <taxon>fabids</taxon>
        <taxon>Fabales</taxon>
        <taxon>Fabaceae</taxon>
        <taxon>Papilionoideae</taxon>
        <taxon>50 kb inversion clade</taxon>
        <taxon>NPAAA clade</taxon>
        <taxon>Hologalegina</taxon>
        <taxon>IRL clade</taxon>
        <taxon>Trifolieae</taxon>
        <taxon>Trifolium</taxon>
    </lineage>
</organism>
<evidence type="ECO:0000313" key="3">
    <source>
        <dbReference type="Proteomes" id="UP000265520"/>
    </source>
</evidence>
<protein>
    <submittedName>
        <fullName evidence="2">Uncharacterized protein</fullName>
    </submittedName>
</protein>
<reference evidence="2 3" key="1">
    <citation type="journal article" date="2018" name="Front. Plant Sci.">
        <title>Red Clover (Trifolium pratense) and Zigzag Clover (T. medium) - A Picture of Genomic Similarities and Differences.</title>
        <authorList>
            <person name="Dluhosova J."/>
            <person name="Istvanek J."/>
            <person name="Nedelnik J."/>
            <person name="Repkova J."/>
        </authorList>
    </citation>
    <scope>NUCLEOTIDE SEQUENCE [LARGE SCALE GENOMIC DNA]</scope>
    <source>
        <strain evidence="3">cv. 10/8</strain>
        <tissue evidence="2">Leaf</tissue>
    </source>
</reference>
<feature type="non-terminal residue" evidence="2">
    <location>
        <position position="83"/>
    </location>
</feature>
<comment type="caution">
    <text evidence="2">The sequence shown here is derived from an EMBL/GenBank/DDBJ whole genome shotgun (WGS) entry which is preliminary data.</text>
</comment>
<evidence type="ECO:0000313" key="2">
    <source>
        <dbReference type="EMBL" id="MCI67412.1"/>
    </source>
</evidence>
<name>A0A392U1W8_9FABA</name>
<keyword evidence="3" id="KW-1185">Reference proteome</keyword>
<dbReference type="Proteomes" id="UP000265520">
    <property type="component" value="Unassembled WGS sequence"/>
</dbReference>
<evidence type="ECO:0000256" key="1">
    <source>
        <dbReference type="SAM" id="MobiDB-lite"/>
    </source>
</evidence>
<feature type="region of interest" description="Disordered" evidence="1">
    <location>
        <begin position="28"/>
        <end position="54"/>
    </location>
</feature>
<feature type="non-terminal residue" evidence="2">
    <location>
        <position position="1"/>
    </location>
</feature>
<accession>A0A392U1W8</accession>
<sequence length="83" mass="9603">EVILNFLEDLLRTSGVFVPRSMVPAAPETDLYKPRKRKRKTSEDQEEEPEKKEIKKEAVTTYESVKEKIVKEKVDQKAEAVVV</sequence>
<dbReference type="EMBL" id="LXQA010716541">
    <property type="protein sequence ID" value="MCI67412.1"/>
    <property type="molecule type" value="Genomic_DNA"/>
</dbReference>
<proteinExistence type="predicted"/>
<dbReference type="AlphaFoldDB" id="A0A392U1W8"/>